<evidence type="ECO:0000256" key="4">
    <source>
        <dbReference type="ARBA" id="ARBA00022692"/>
    </source>
</evidence>
<sequence length="437" mass="46002">MDPFMIGTLSICLMVALMLFGMPVAISMLTASIVGLVSTVGWNFTLTTLKTLPYAVGSNYVYAAIPMFVVMGVIAGSTGIVRDIYRAADLWLARVRGGLYMATSIASAGFGAINGSTIVGASLFTRIALPEMLKLGYDRGASAGIIAAAGTFAAMIPPSITMVLYGVLSNVSIGRILMAGILPGLLTVGAFIIATSLFVRIWPHWAPQVQEKPALSIRLKSLTAVIPISIIAFVIVGGIYSGIISASAAGAVGAVAVLILGTLMRRLKVKDVTSGLSESAQTTAMMFLIIMGGLAFSRMLLMTGFIDTLLSTIQESGVPAWALLLGLVLMYLVLGMLMDPISMMVVTIPIVHPLVVGLGYDPVWFAIVMVKLVELSCITPPVGLNLFVVVSAARGLVSSKDVFKGVLPFVMVELVVLTILIAFPSITLFMPNLMMGQ</sequence>
<feature type="transmembrane region" description="Helical" evidence="8">
    <location>
        <begin position="246"/>
        <end position="264"/>
    </location>
</feature>
<feature type="transmembrane region" description="Helical" evidence="8">
    <location>
        <begin position="180"/>
        <end position="202"/>
    </location>
</feature>
<keyword evidence="7" id="KW-0813">Transport</keyword>
<evidence type="ECO:0000256" key="5">
    <source>
        <dbReference type="ARBA" id="ARBA00022989"/>
    </source>
</evidence>
<evidence type="ECO:0000256" key="8">
    <source>
        <dbReference type="SAM" id="Phobius"/>
    </source>
</evidence>
<feature type="transmembrane region" description="Helical" evidence="8">
    <location>
        <begin position="60"/>
        <end position="80"/>
    </location>
</feature>
<dbReference type="PANTHER" id="PTHR33362:SF5">
    <property type="entry name" value="C4-DICARBOXYLATE TRAP TRANSPORTER LARGE PERMEASE PROTEIN DCTM"/>
    <property type="match status" value="1"/>
</dbReference>
<dbReference type="GO" id="GO:0005886">
    <property type="term" value="C:plasma membrane"/>
    <property type="evidence" value="ECO:0007669"/>
    <property type="project" value="UniProtKB-SubCell"/>
</dbReference>
<evidence type="ECO:0000256" key="6">
    <source>
        <dbReference type="ARBA" id="ARBA00023136"/>
    </source>
</evidence>
<accession>Q3S8D9</accession>
<feature type="transmembrane region" description="Helical" evidence="8">
    <location>
        <begin position="222"/>
        <end position="240"/>
    </location>
</feature>
<evidence type="ECO:0000313" key="10">
    <source>
        <dbReference type="EMBL" id="AAZ93606.1"/>
    </source>
</evidence>
<evidence type="ECO:0000256" key="7">
    <source>
        <dbReference type="RuleBase" id="RU369079"/>
    </source>
</evidence>
<keyword evidence="2" id="KW-1003">Cell membrane</keyword>
<organism evidence="10">
    <name type="scientific">Paracoccus pantotrophus</name>
    <name type="common">Thiosphaera pantotropha</name>
    <dbReference type="NCBI Taxonomy" id="82367"/>
    <lineage>
        <taxon>Bacteria</taxon>
        <taxon>Pseudomonadati</taxon>
        <taxon>Pseudomonadota</taxon>
        <taxon>Alphaproteobacteria</taxon>
        <taxon>Rhodobacterales</taxon>
        <taxon>Paracoccaceae</taxon>
        <taxon>Paracoccus</taxon>
    </lineage>
</organism>
<dbReference type="AlphaFoldDB" id="Q3S8D9"/>
<evidence type="ECO:0000259" key="9">
    <source>
        <dbReference type="Pfam" id="PF06808"/>
    </source>
</evidence>
<feature type="transmembrane region" description="Helical" evidence="8">
    <location>
        <begin position="318"/>
        <end position="338"/>
    </location>
</feature>
<dbReference type="Pfam" id="PF06808">
    <property type="entry name" value="DctM"/>
    <property type="match status" value="1"/>
</dbReference>
<dbReference type="InterPro" id="IPR010656">
    <property type="entry name" value="DctM"/>
</dbReference>
<feature type="transmembrane region" description="Helical" evidence="8">
    <location>
        <begin position="285"/>
        <end position="306"/>
    </location>
</feature>
<feature type="domain" description="TRAP C4-dicarboxylate transport system permease DctM subunit" evidence="9">
    <location>
        <begin position="11"/>
        <end position="425"/>
    </location>
</feature>
<evidence type="ECO:0000256" key="3">
    <source>
        <dbReference type="ARBA" id="ARBA00022519"/>
    </source>
</evidence>
<feature type="transmembrane region" description="Helical" evidence="8">
    <location>
        <begin position="145"/>
        <end position="168"/>
    </location>
</feature>
<feature type="transmembrane region" description="Helical" evidence="8">
    <location>
        <begin position="378"/>
        <end position="397"/>
    </location>
</feature>
<reference evidence="10" key="1">
    <citation type="journal article" date="2006" name="Microbiology">
        <title>Identification of a transposable genomic island of Paracoccus pantotrophus DSM 11072 by its transposition to a novel entrapment vector pMMB2.</title>
        <authorList>
            <person name="Mikosa M."/>
            <person name="Sochacka-Pietal M."/>
            <person name="Baj J."/>
            <person name="Bartosik D."/>
        </authorList>
    </citation>
    <scope>NUCLEOTIDE SEQUENCE</scope>
    <source>
        <strain evidence="10">DSM 11072</strain>
    </source>
</reference>
<feature type="transmembrane region" description="Helical" evidence="8">
    <location>
        <begin position="350"/>
        <end position="372"/>
    </location>
</feature>
<dbReference type="PIRSF" id="PIRSF006066">
    <property type="entry name" value="HI0050"/>
    <property type="match status" value="1"/>
</dbReference>
<proteinExistence type="predicted"/>
<dbReference type="InterPro" id="IPR004681">
    <property type="entry name" value="TRAP_DctM"/>
</dbReference>
<feature type="transmembrane region" description="Helical" evidence="8">
    <location>
        <begin position="100"/>
        <end position="124"/>
    </location>
</feature>
<keyword evidence="4 8" id="KW-0812">Transmembrane</keyword>
<feature type="transmembrane region" description="Helical" evidence="8">
    <location>
        <begin position="409"/>
        <end position="430"/>
    </location>
</feature>
<keyword evidence="3 7" id="KW-0997">Cell inner membrane</keyword>
<keyword evidence="6 8" id="KW-0472">Membrane</keyword>
<name>Q3S8D9_PARPN</name>
<evidence type="ECO:0000256" key="2">
    <source>
        <dbReference type="ARBA" id="ARBA00022475"/>
    </source>
</evidence>
<dbReference type="GO" id="GO:0022857">
    <property type="term" value="F:transmembrane transporter activity"/>
    <property type="evidence" value="ECO:0007669"/>
    <property type="project" value="UniProtKB-UniRule"/>
</dbReference>
<comment type="subcellular location">
    <subcellularLocation>
        <location evidence="1 7">Cell inner membrane</location>
        <topology evidence="1 7">Multi-pass membrane protein</topology>
    </subcellularLocation>
</comment>
<comment type="function">
    <text evidence="7">Part of the tripartite ATP-independent periplasmic (TRAP) transport system.</text>
</comment>
<feature type="transmembrane region" description="Helical" evidence="8">
    <location>
        <begin position="6"/>
        <end position="39"/>
    </location>
</feature>
<evidence type="ECO:0000256" key="1">
    <source>
        <dbReference type="ARBA" id="ARBA00004429"/>
    </source>
</evidence>
<keyword evidence="5 8" id="KW-1133">Transmembrane helix</keyword>
<dbReference type="PANTHER" id="PTHR33362">
    <property type="entry name" value="SIALIC ACID TRAP TRANSPORTER PERMEASE PROTEIN SIAT-RELATED"/>
    <property type="match status" value="1"/>
</dbReference>
<dbReference type="EMBL" id="DQ149577">
    <property type="protein sequence ID" value="AAZ93606.1"/>
    <property type="molecule type" value="Genomic_DNA"/>
</dbReference>
<protein>
    <submittedName>
        <fullName evidence="10">Possible TRAP-T family transporter DctM subunit</fullName>
    </submittedName>
</protein>